<keyword evidence="4" id="KW-0227">DNA damage</keyword>
<dbReference type="GO" id="GO:0005524">
    <property type="term" value="F:ATP binding"/>
    <property type="evidence" value="ECO:0007669"/>
    <property type="project" value="UniProtKB-KW"/>
</dbReference>
<evidence type="ECO:0000313" key="10">
    <source>
        <dbReference type="Proteomes" id="UP000198406"/>
    </source>
</evidence>
<evidence type="ECO:0000256" key="6">
    <source>
        <dbReference type="ARBA" id="ARBA00023242"/>
    </source>
</evidence>
<evidence type="ECO:0000256" key="4">
    <source>
        <dbReference type="ARBA" id="ARBA00022763"/>
    </source>
</evidence>
<keyword evidence="5" id="KW-0067">ATP-binding</keyword>
<keyword evidence="10" id="KW-1185">Reference proteome</keyword>
<comment type="subcellular location">
    <subcellularLocation>
        <location evidence="1">Nucleus</location>
    </subcellularLocation>
</comment>
<evidence type="ECO:0000256" key="7">
    <source>
        <dbReference type="ARBA" id="ARBA00023306"/>
    </source>
</evidence>
<dbReference type="GO" id="GO:0003682">
    <property type="term" value="F:chromatin binding"/>
    <property type="evidence" value="ECO:0007669"/>
    <property type="project" value="TreeGrafter"/>
</dbReference>
<dbReference type="CDD" id="cd00009">
    <property type="entry name" value="AAA"/>
    <property type="match status" value="1"/>
</dbReference>
<keyword evidence="6" id="KW-0539">Nucleus</keyword>
<name>A0A1Z5JDX8_FISSO</name>
<keyword evidence="3" id="KW-0547">Nucleotide-binding</keyword>
<dbReference type="SUPFAM" id="SSF52540">
    <property type="entry name" value="P-loop containing nucleoside triphosphate hydrolases"/>
    <property type="match status" value="1"/>
</dbReference>
<dbReference type="GO" id="GO:0033314">
    <property type="term" value="P:mitotic DNA replication checkpoint signaling"/>
    <property type="evidence" value="ECO:0007669"/>
    <property type="project" value="TreeGrafter"/>
</dbReference>
<proteinExistence type="inferred from homology"/>
<sequence length="532" mass="60393">MSQPPSRRRSRGQGPLRLSWPTTQQSQTATTSFENKKRTRSLWSDEYAPTSINDLCVASKKVKEVTAWLDQSISKLLILVGSPGIGKSTMIHLLLKERSWNVLEWNESFSSLYTNGSSRNDSTLSSIEYQSPVDSFQQFLEEAGTGYHPLSISGETDSRRTAILLDDLPYLHTAETQARFRRLFQQHLEQSRIPTILIMSDVTEGKCQHLTDYLDNRFLYNSGLVTIIHVNPPTRSRFVSKVVQRVATLAGISISVDAAEDIYDRVEGDARAALATLQFEYVGRKEGQRTAKFHGGDMRDKKLNAFHALGKLLYAKRKSTSASLYERPPLEFDPERVVEQSDTELSNVLAFLEFHSVDFYTDISDFSEATHCLSDAALWLSQSHLTGNYTKHSPSHVFPEAYVTSLAGRTVAWTNQHPAVSRFRQFSAPPIYQVARKRRDNQNQLSQWRDSLLNQGVIHDLANSTAWSTEIVPFVRKIFPQSMTSSLDSLQSQFRPMENHPNDVQEAKEAELRWVEQQSIFQEDDITGFDSD</sequence>
<evidence type="ECO:0000256" key="2">
    <source>
        <dbReference type="ARBA" id="ARBA00006168"/>
    </source>
</evidence>
<reference evidence="9 10" key="1">
    <citation type="journal article" date="2015" name="Plant Cell">
        <title>Oil accumulation by the oleaginous diatom Fistulifera solaris as revealed by the genome and transcriptome.</title>
        <authorList>
            <person name="Tanaka T."/>
            <person name="Maeda Y."/>
            <person name="Veluchamy A."/>
            <person name="Tanaka M."/>
            <person name="Abida H."/>
            <person name="Marechal E."/>
            <person name="Bowler C."/>
            <person name="Muto M."/>
            <person name="Sunaga Y."/>
            <person name="Tanaka M."/>
            <person name="Yoshino T."/>
            <person name="Taniguchi T."/>
            <person name="Fukuda Y."/>
            <person name="Nemoto M."/>
            <person name="Matsumoto M."/>
            <person name="Wong P.S."/>
            <person name="Aburatani S."/>
            <person name="Fujibuchi W."/>
        </authorList>
    </citation>
    <scope>NUCLEOTIDE SEQUENCE [LARGE SCALE GENOMIC DNA]</scope>
    <source>
        <strain evidence="9 10">JPCC DA0580</strain>
    </source>
</reference>
<dbReference type="GO" id="GO:0003689">
    <property type="term" value="F:DNA clamp loader activity"/>
    <property type="evidence" value="ECO:0007669"/>
    <property type="project" value="TreeGrafter"/>
</dbReference>
<dbReference type="PANTHER" id="PTHR12172:SF0">
    <property type="entry name" value="CELL CYCLE CHECKPOINT PROTEIN RAD17"/>
    <property type="match status" value="1"/>
</dbReference>
<dbReference type="Proteomes" id="UP000198406">
    <property type="component" value="Unassembled WGS sequence"/>
</dbReference>
<evidence type="ECO:0000256" key="5">
    <source>
        <dbReference type="ARBA" id="ARBA00022840"/>
    </source>
</evidence>
<evidence type="ECO:0000256" key="8">
    <source>
        <dbReference type="SAM" id="MobiDB-lite"/>
    </source>
</evidence>
<organism evidence="9 10">
    <name type="scientific">Fistulifera solaris</name>
    <name type="common">Oleaginous diatom</name>
    <dbReference type="NCBI Taxonomy" id="1519565"/>
    <lineage>
        <taxon>Eukaryota</taxon>
        <taxon>Sar</taxon>
        <taxon>Stramenopiles</taxon>
        <taxon>Ochrophyta</taxon>
        <taxon>Bacillariophyta</taxon>
        <taxon>Bacillariophyceae</taxon>
        <taxon>Bacillariophycidae</taxon>
        <taxon>Naviculales</taxon>
        <taxon>Naviculaceae</taxon>
        <taxon>Fistulifera</taxon>
    </lineage>
</organism>
<dbReference type="PANTHER" id="PTHR12172">
    <property type="entry name" value="CELL CYCLE CHECKPOINT PROTEIN RAD17"/>
    <property type="match status" value="1"/>
</dbReference>
<dbReference type="InParanoid" id="A0A1Z5JDX8"/>
<comment type="caution">
    <text evidence="9">The sequence shown here is derived from an EMBL/GenBank/DDBJ whole genome shotgun (WGS) entry which is preliminary data.</text>
</comment>
<accession>A0A1Z5JDX8</accession>
<comment type="similarity">
    <text evidence="2">Belongs to the rad17/RAD24 family.</text>
</comment>
<dbReference type="InterPro" id="IPR004582">
    <property type="entry name" value="Checkpoint_prot_Rad17_Rad24"/>
</dbReference>
<feature type="region of interest" description="Disordered" evidence="8">
    <location>
        <begin position="1"/>
        <end position="37"/>
    </location>
</feature>
<dbReference type="Gene3D" id="3.40.50.300">
    <property type="entry name" value="P-loop containing nucleotide triphosphate hydrolases"/>
    <property type="match status" value="1"/>
</dbReference>
<dbReference type="Pfam" id="PF03215">
    <property type="entry name" value="Rad17"/>
    <property type="match status" value="1"/>
</dbReference>
<gene>
    <name evidence="9" type="ORF">FisN_1Hh132</name>
</gene>
<dbReference type="GO" id="GO:0000077">
    <property type="term" value="P:DNA damage checkpoint signaling"/>
    <property type="evidence" value="ECO:0007669"/>
    <property type="project" value="TreeGrafter"/>
</dbReference>
<dbReference type="OrthoDB" id="10265971at2759"/>
<dbReference type="GO" id="GO:0005634">
    <property type="term" value="C:nucleus"/>
    <property type="evidence" value="ECO:0007669"/>
    <property type="project" value="UniProtKB-SubCell"/>
</dbReference>
<dbReference type="InterPro" id="IPR027417">
    <property type="entry name" value="P-loop_NTPase"/>
</dbReference>
<dbReference type="GO" id="GO:0006281">
    <property type="term" value="P:DNA repair"/>
    <property type="evidence" value="ECO:0007669"/>
    <property type="project" value="InterPro"/>
</dbReference>
<protein>
    <submittedName>
        <fullName evidence="9">Cell cycle checkpoint protein</fullName>
    </submittedName>
</protein>
<evidence type="ECO:0000256" key="1">
    <source>
        <dbReference type="ARBA" id="ARBA00004123"/>
    </source>
</evidence>
<feature type="compositionally biased region" description="Low complexity" evidence="8">
    <location>
        <begin position="12"/>
        <end position="32"/>
    </location>
</feature>
<evidence type="ECO:0000256" key="3">
    <source>
        <dbReference type="ARBA" id="ARBA00022741"/>
    </source>
</evidence>
<dbReference type="AlphaFoldDB" id="A0A1Z5JDX8"/>
<feature type="compositionally biased region" description="Basic residues" evidence="8">
    <location>
        <begin position="1"/>
        <end position="11"/>
    </location>
</feature>
<keyword evidence="7" id="KW-0131">Cell cycle</keyword>
<dbReference type="EMBL" id="BDSP01000050">
    <property type="protein sequence ID" value="GAX12204.1"/>
    <property type="molecule type" value="Genomic_DNA"/>
</dbReference>
<evidence type="ECO:0000313" key="9">
    <source>
        <dbReference type="EMBL" id="GAX12204.1"/>
    </source>
</evidence>